<dbReference type="GO" id="GO:0005890">
    <property type="term" value="C:sodium:potassium-exchanging ATPase complex"/>
    <property type="evidence" value="ECO:0007669"/>
    <property type="project" value="InterPro"/>
</dbReference>
<gene>
    <name evidence="9" type="ORF">LNINA_LOCUS8852</name>
</gene>
<comment type="subcellular location">
    <subcellularLocation>
        <location evidence="1">Membrane</location>
        <topology evidence="1">Single-pass type II membrane protein</topology>
    </subcellularLocation>
</comment>
<evidence type="ECO:0000256" key="4">
    <source>
        <dbReference type="ARBA" id="ARBA00022968"/>
    </source>
</evidence>
<evidence type="ECO:0000256" key="1">
    <source>
        <dbReference type="ARBA" id="ARBA00004606"/>
    </source>
</evidence>
<feature type="transmembrane region" description="Helical" evidence="8">
    <location>
        <begin position="47"/>
        <end position="74"/>
    </location>
</feature>
<evidence type="ECO:0000256" key="2">
    <source>
        <dbReference type="ARBA" id="ARBA00005876"/>
    </source>
</evidence>
<dbReference type="InterPro" id="IPR000402">
    <property type="entry name" value="Na/K_ATPase_sub_beta"/>
</dbReference>
<dbReference type="Proteomes" id="UP001497472">
    <property type="component" value="Unassembled WGS sequence"/>
</dbReference>
<accession>A0AAV1JJS6</accession>
<keyword evidence="4" id="KW-0735">Signal-anchor</keyword>
<evidence type="ECO:0000256" key="6">
    <source>
        <dbReference type="ARBA" id="ARBA00023136"/>
    </source>
</evidence>
<evidence type="ECO:0000313" key="10">
    <source>
        <dbReference type="Proteomes" id="UP001497472"/>
    </source>
</evidence>
<organism evidence="9 10">
    <name type="scientific">Leptosia nina</name>
    <dbReference type="NCBI Taxonomy" id="320188"/>
    <lineage>
        <taxon>Eukaryota</taxon>
        <taxon>Metazoa</taxon>
        <taxon>Ecdysozoa</taxon>
        <taxon>Arthropoda</taxon>
        <taxon>Hexapoda</taxon>
        <taxon>Insecta</taxon>
        <taxon>Pterygota</taxon>
        <taxon>Neoptera</taxon>
        <taxon>Endopterygota</taxon>
        <taxon>Lepidoptera</taxon>
        <taxon>Glossata</taxon>
        <taxon>Ditrysia</taxon>
        <taxon>Papilionoidea</taxon>
        <taxon>Pieridae</taxon>
        <taxon>Pierinae</taxon>
        <taxon>Leptosia</taxon>
    </lineage>
</organism>
<keyword evidence="6 8" id="KW-0472">Membrane</keyword>
<dbReference type="AlphaFoldDB" id="A0AAV1JJS6"/>
<evidence type="ECO:0008006" key="11">
    <source>
        <dbReference type="Google" id="ProtNLM"/>
    </source>
</evidence>
<protein>
    <recommendedName>
        <fullName evidence="11">Sodium/potassium-transporting ATPase subunit beta-1</fullName>
    </recommendedName>
</protein>
<dbReference type="Gene3D" id="2.60.40.1660">
    <property type="entry name" value="Na, k-atpase alpha subunit"/>
    <property type="match status" value="1"/>
</dbReference>
<dbReference type="GO" id="GO:0030007">
    <property type="term" value="P:intracellular potassium ion homeostasis"/>
    <property type="evidence" value="ECO:0007669"/>
    <property type="project" value="TreeGrafter"/>
</dbReference>
<reference evidence="9 10" key="1">
    <citation type="submission" date="2023-11" db="EMBL/GenBank/DDBJ databases">
        <authorList>
            <person name="Okamura Y."/>
        </authorList>
    </citation>
    <scope>NUCLEOTIDE SEQUENCE [LARGE SCALE GENOMIC DNA]</scope>
</reference>
<comment type="caution">
    <text evidence="9">The sequence shown here is derived from an EMBL/GenBank/DDBJ whole genome shotgun (WGS) entry which is preliminary data.</text>
</comment>
<comment type="similarity">
    <text evidence="2">Belongs to the X(+)/potassium ATPases subunit beta family.</text>
</comment>
<evidence type="ECO:0000256" key="3">
    <source>
        <dbReference type="ARBA" id="ARBA00022692"/>
    </source>
</evidence>
<keyword evidence="5 8" id="KW-1133">Transmembrane helix</keyword>
<dbReference type="Pfam" id="PF00287">
    <property type="entry name" value="Na_K-ATPase"/>
    <property type="match status" value="1"/>
</dbReference>
<evidence type="ECO:0000256" key="5">
    <source>
        <dbReference type="ARBA" id="ARBA00022989"/>
    </source>
</evidence>
<feature type="region of interest" description="Disordered" evidence="7">
    <location>
        <begin position="1"/>
        <end position="20"/>
    </location>
</feature>
<dbReference type="GO" id="GO:0001671">
    <property type="term" value="F:ATPase activator activity"/>
    <property type="evidence" value="ECO:0007669"/>
    <property type="project" value="TreeGrafter"/>
</dbReference>
<dbReference type="InterPro" id="IPR038702">
    <property type="entry name" value="Na/K_ATPase_sub_beta_sf"/>
</dbReference>
<dbReference type="PANTHER" id="PTHR11523">
    <property type="entry name" value="SODIUM/POTASSIUM-DEPENDENT ATPASE BETA SUBUNIT"/>
    <property type="match status" value="1"/>
</dbReference>
<keyword evidence="10" id="KW-1185">Reference proteome</keyword>
<evidence type="ECO:0000313" key="9">
    <source>
        <dbReference type="EMBL" id="CAK1549567.1"/>
    </source>
</evidence>
<evidence type="ECO:0000256" key="8">
    <source>
        <dbReference type="SAM" id="Phobius"/>
    </source>
</evidence>
<keyword evidence="3 8" id="KW-0812">Transmembrane</keyword>
<dbReference type="GO" id="GO:0006883">
    <property type="term" value="P:intracellular sodium ion homeostasis"/>
    <property type="evidence" value="ECO:0007669"/>
    <property type="project" value="TreeGrafter"/>
</dbReference>
<dbReference type="EMBL" id="CAVLEF010000040">
    <property type="protein sequence ID" value="CAK1549567.1"/>
    <property type="molecule type" value="Genomic_DNA"/>
</dbReference>
<dbReference type="GO" id="GO:1990573">
    <property type="term" value="P:potassium ion import across plasma membrane"/>
    <property type="evidence" value="ECO:0007669"/>
    <property type="project" value="TreeGrafter"/>
</dbReference>
<proteinExistence type="inferred from homology"/>
<dbReference type="GO" id="GO:0036376">
    <property type="term" value="P:sodium ion export across plasma membrane"/>
    <property type="evidence" value="ECO:0007669"/>
    <property type="project" value="TreeGrafter"/>
</dbReference>
<evidence type="ECO:0000256" key="7">
    <source>
        <dbReference type="SAM" id="MobiDB-lite"/>
    </source>
</evidence>
<dbReference type="PANTHER" id="PTHR11523:SF46">
    <property type="entry name" value="SODIUM_POTASSIUM-TRANSPORTING ATPASE SUBUNIT BETA-2"/>
    <property type="match status" value="1"/>
</dbReference>
<sequence>MAGKSNGVDTSDWARAPPTSGPLWQRMCKAIYNPEDKSFLGRTPKRWGIVLIFYLVFYAVLAALFAGCMGVLFVTLDDRKPTYILDRSLIGANPGVAFRPAVDGSFLLDNTNSSSFDIYVDELKDFLNDYNSDSWYSSKEECTVDDNFGYPNSPCFFIKLNKIYGWKPEYHDVNSLPSDMPSDLREHIATLPSLEHEQIWISCADEVSNATSIEYPWGRGLPGRFYPFLNQDAYLSPLVAVKVTPIANTPTTIRCRAWANNIIYNKSLKEPSGYTRLSIYVENDTSLNSTSTGGAENK</sequence>
<name>A0AAV1JJS6_9NEOP</name>